<evidence type="ECO:0000256" key="6">
    <source>
        <dbReference type="SAM" id="SignalP"/>
    </source>
</evidence>
<dbReference type="OrthoDB" id="9814054at2"/>
<dbReference type="PIRSF" id="PIRSF005700">
    <property type="entry name" value="PepC"/>
    <property type="match status" value="1"/>
</dbReference>
<keyword evidence="6" id="KW-0732">Signal</keyword>
<name>A0A401XN25_9FLAO</name>
<keyword evidence="3 4" id="KW-0788">Thiol protease</keyword>
<proteinExistence type="inferred from homology"/>
<dbReference type="Pfam" id="PF03051">
    <property type="entry name" value="Peptidase_C1_2"/>
    <property type="match status" value="1"/>
</dbReference>
<dbReference type="InterPro" id="IPR000169">
    <property type="entry name" value="Pept_cys_AS"/>
</dbReference>
<dbReference type="PANTHER" id="PTHR10363:SF2">
    <property type="entry name" value="BLEOMYCIN HYDROLASE"/>
    <property type="match status" value="1"/>
</dbReference>
<evidence type="ECO:0000256" key="5">
    <source>
        <dbReference type="PIRSR" id="PIRSR005700-1"/>
    </source>
</evidence>
<dbReference type="SUPFAM" id="SSF54001">
    <property type="entry name" value="Cysteine proteinases"/>
    <property type="match status" value="1"/>
</dbReference>
<comment type="similarity">
    <text evidence="4">Belongs to the peptidase C1 family.</text>
</comment>
<evidence type="ECO:0000313" key="7">
    <source>
        <dbReference type="EMBL" id="GCD78418.1"/>
    </source>
</evidence>
<feature type="signal peptide" evidence="6">
    <location>
        <begin position="1"/>
        <end position="20"/>
    </location>
</feature>
<feature type="active site" evidence="5">
    <location>
        <position position="62"/>
    </location>
</feature>
<keyword evidence="8" id="KW-1185">Reference proteome</keyword>
<reference evidence="7 8" key="1">
    <citation type="submission" date="2018-11" db="EMBL/GenBank/DDBJ databases">
        <title>Schleiferia aggregans sp. nov., a moderately thermophilic heterotrophic bacterium isolated from microbial mats at a terrestrial hot spring.</title>
        <authorList>
            <person name="Iino T."/>
            <person name="Ohkuma M."/>
            <person name="Haruta S."/>
        </authorList>
    </citation>
    <scope>NUCLEOTIDE SEQUENCE [LARGE SCALE GENOMIC DNA]</scope>
    <source>
        <strain evidence="7 8">LA</strain>
    </source>
</reference>
<keyword evidence="2 4" id="KW-0378">Hydrolase</keyword>
<feature type="chain" id="PRO_5019020516" description="Aminopeptidase" evidence="6">
    <location>
        <begin position="21"/>
        <end position="396"/>
    </location>
</feature>
<dbReference type="Proteomes" id="UP000286715">
    <property type="component" value="Unassembled WGS sequence"/>
</dbReference>
<accession>A0A401XN25</accession>
<comment type="caution">
    <text evidence="7">The sequence shown here is derived from an EMBL/GenBank/DDBJ whole genome shotgun (WGS) entry which is preliminary data.</text>
</comment>
<dbReference type="GO" id="GO:0043418">
    <property type="term" value="P:homocysteine catabolic process"/>
    <property type="evidence" value="ECO:0007669"/>
    <property type="project" value="TreeGrafter"/>
</dbReference>
<dbReference type="GO" id="GO:0070005">
    <property type="term" value="F:cysteine-type aminopeptidase activity"/>
    <property type="evidence" value="ECO:0007669"/>
    <property type="project" value="InterPro"/>
</dbReference>
<dbReference type="GO" id="GO:0006508">
    <property type="term" value="P:proteolysis"/>
    <property type="evidence" value="ECO:0007669"/>
    <property type="project" value="UniProtKB-KW"/>
</dbReference>
<evidence type="ECO:0000256" key="1">
    <source>
        <dbReference type="ARBA" id="ARBA00022670"/>
    </source>
</evidence>
<evidence type="ECO:0000313" key="8">
    <source>
        <dbReference type="Proteomes" id="UP000286715"/>
    </source>
</evidence>
<feature type="active site" evidence="5">
    <location>
        <position position="330"/>
    </location>
</feature>
<evidence type="ECO:0000256" key="4">
    <source>
        <dbReference type="PIRNR" id="PIRNR005700"/>
    </source>
</evidence>
<organism evidence="7 8">
    <name type="scientific">Thermaurantimonas aggregans</name>
    <dbReference type="NCBI Taxonomy" id="2173829"/>
    <lineage>
        <taxon>Bacteria</taxon>
        <taxon>Pseudomonadati</taxon>
        <taxon>Bacteroidota</taxon>
        <taxon>Flavobacteriia</taxon>
        <taxon>Flavobacteriales</taxon>
        <taxon>Schleiferiaceae</taxon>
        <taxon>Thermaurantimonas</taxon>
    </lineage>
</organism>
<sequence>MNKVLYLSLAFVYSSLQLNAQDDLINHIKGHGQSGAEHKFEFTILKNHDALPVKDQASSGTCWSYSATSFIESELKRLKRPMVDLSEMFTVRQVYLDKGIKYVRMQGHLNFAQGGQLPDVLYVIKKYGAVPAAIFQGLEYGESKNKHSELELALKSFLDAIVKNPNGRLSTAWLSAYESIISAYLGKYPSEFMWEGRRYTPKSFLSDYLKINPDDYIQITSFTHAPFFKPMFVEVPDNWAWGESYNLPLDDMMRTLRHAIDNGFTVAWATDVSEKGFSIKNGIAIVPEKPYEEMTDEERKTMFDGPKKEKIVTQEERQRAFDNFETTDDHGMHITGMAKDQNGTIYYITKNSWGEIPNTHRSGYIMASEAYVRFKTIALLLHKDALPRDIRSKLGL</sequence>
<dbReference type="Gene3D" id="3.90.70.10">
    <property type="entry name" value="Cysteine proteinases"/>
    <property type="match status" value="1"/>
</dbReference>
<dbReference type="GO" id="GO:0005737">
    <property type="term" value="C:cytoplasm"/>
    <property type="evidence" value="ECO:0007669"/>
    <property type="project" value="TreeGrafter"/>
</dbReference>
<feature type="active site" evidence="5">
    <location>
        <position position="351"/>
    </location>
</feature>
<dbReference type="InterPro" id="IPR004134">
    <property type="entry name" value="Peptidase_C1B"/>
</dbReference>
<protein>
    <recommendedName>
        <fullName evidence="4">Aminopeptidase</fullName>
    </recommendedName>
</protein>
<dbReference type="PANTHER" id="PTHR10363">
    <property type="entry name" value="BLEOMYCIN HYDROLASE"/>
    <property type="match status" value="1"/>
</dbReference>
<dbReference type="RefSeq" id="WP_124398476.1">
    <property type="nucleotide sequence ID" value="NZ_BHZE01000023.1"/>
</dbReference>
<dbReference type="PROSITE" id="PS00139">
    <property type="entry name" value="THIOL_PROTEASE_CYS"/>
    <property type="match status" value="1"/>
</dbReference>
<evidence type="ECO:0000256" key="3">
    <source>
        <dbReference type="ARBA" id="ARBA00022807"/>
    </source>
</evidence>
<dbReference type="InterPro" id="IPR038765">
    <property type="entry name" value="Papain-like_cys_pep_sf"/>
</dbReference>
<keyword evidence="1 4" id="KW-0645">Protease</keyword>
<dbReference type="AlphaFoldDB" id="A0A401XN25"/>
<gene>
    <name evidence="7" type="primary">pepC</name>
    <name evidence="7" type="ORF">JCM31826_19000</name>
</gene>
<evidence type="ECO:0000256" key="2">
    <source>
        <dbReference type="ARBA" id="ARBA00022801"/>
    </source>
</evidence>
<keyword evidence="4 7" id="KW-0031">Aminopeptidase</keyword>
<dbReference type="GO" id="GO:0009636">
    <property type="term" value="P:response to toxic substance"/>
    <property type="evidence" value="ECO:0007669"/>
    <property type="project" value="TreeGrafter"/>
</dbReference>
<dbReference type="EMBL" id="BHZE01000023">
    <property type="protein sequence ID" value="GCD78418.1"/>
    <property type="molecule type" value="Genomic_DNA"/>
</dbReference>